<evidence type="ECO:0000256" key="1">
    <source>
        <dbReference type="ARBA" id="ARBA00004571"/>
    </source>
</evidence>
<sequence length="660" mass="71760">MKLKVRTCSGFAFTSMALALGLVSQTYADEKTNKLPTVEVTARQIQDKVINSATLQRQQASSMRDIFNTDPSVNIGGGGVNAQRIYLNGVEGTNLNITIDGARQGRSLFQHRGGLTGIDPALLKRVEAKTSGGQQGPGALGGSIKFETVDAQDLLNEGRAAGARVRAGYASADSSKQGGVSVYGKVGDKLGLLVHAAAADRDDYRTGGGDEVLRSASDDRDYFIKVSLLDVGDHQVRLSLNNHESSGIYARGSNGSDAGILPDPLPTSGPSVPVSQKVDRKSYSLDHRYQPTSPWLDWRANVYLSENEVSYPGSTATPISTEEQGFALSNSVLFEQANWWFKTTLGLDYLSEDGKTSDFKVNSKNLGAYLQNELSWQDFTFNLGARFDDYSADYRHLELDDSDISPNFGVNYAITPELSVFASYEEAVRATGIVPVGWLSRMSEATLQNNGQRSLESEKSEKQEVGVNYLSKGVFAADDQLSFGLAYFETELDGLIEIPGGGMSPGTSINNREAIEITGWRLSLGWANNDISSQFSFNSKDIEQNGKDLGAVRRVAAATGDQFVWDTRWQTTQALQLGYTLNAVARLKDVPANQPERAGYVTHSLQAEYKLQQLEGLTLNLAVHNLFDKNYADHASLYSSSTGIVAEPGRDIRVAATYEF</sequence>
<evidence type="ECO:0000256" key="9">
    <source>
        <dbReference type="ARBA" id="ARBA00023237"/>
    </source>
</evidence>
<name>A0ABQ5ZVL5_9GAMM</name>
<keyword evidence="3 10" id="KW-0813">Transport</keyword>
<protein>
    <submittedName>
        <fullName evidence="16">Ligand-gated channel protein</fullName>
    </submittedName>
</protein>
<dbReference type="PANTHER" id="PTHR30069:SF41">
    <property type="entry name" value="HEME_HEMOPEXIN UTILIZATION PROTEIN C"/>
    <property type="match status" value="1"/>
</dbReference>
<dbReference type="InterPro" id="IPR039426">
    <property type="entry name" value="TonB-dep_rcpt-like"/>
</dbReference>
<dbReference type="PROSITE" id="PS52016">
    <property type="entry name" value="TONB_DEPENDENT_REC_3"/>
    <property type="match status" value="1"/>
</dbReference>
<evidence type="ECO:0000256" key="4">
    <source>
        <dbReference type="ARBA" id="ARBA00022452"/>
    </source>
</evidence>
<evidence type="ECO:0000256" key="6">
    <source>
        <dbReference type="ARBA" id="ARBA00022729"/>
    </source>
</evidence>
<feature type="chain" id="PRO_5046772892" evidence="13">
    <location>
        <begin position="29"/>
        <end position="660"/>
    </location>
</feature>
<keyword evidence="17" id="KW-1185">Reference proteome</keyword>
<dbReference type="CDD" id="cd01347">
    <property type="entry name" value="ligand_gated_channel"/>
    <property type="match status" value="1"/>
</dbReference>
<evidence type="ECO:0000256" key="2">
    <source>
        <dbReference type="ARBA" id="ARBA00009810"/>
    </source>
</evidence>
<dbReference type="Gene3D" id="2.170.130.10">
    <property type="entry name" value="TonB-dependent receptor, plug domain"/>
    <property type="match status" value="1"/>
</dbReference>
<dbReference type="InterPro" id="IPR010917">
    <property type="entry name" value="TonB_rcpt_CS"/>
</dbReference>
<evidence type="ECO:0000313" key="16">
    <source>
        <dbReference type="EMBL" id="GLR63075.1"/>
    </source>
</evidence>
<gene>
    <name evidence="16" type="ORF">GCM10007878_05100</name>
</gene>
<dbReference type="PANTHER" id="PTHR30069">
    <property type="entry name" value="TONB-DEPENDENT OUTER MEMBRANE RECEPTOR"/>
    <property type="match status" value="1"/>
</dbReference>
<keyword evidence="5 10" id="KW-0812">Transmembrane</keyword>
<reference evidence="17" key="1">
    <citation type="journal article" date="2019" name="Int. J. Syst. Evol. Microbiol.">
        <title>The Global Catalogue of Microorganisms (GCM) 10K type strain sequencing project: providing services to taxonomists for standard genome sequencing and annotation.</title>
        <authorList>
            <consortium name="The Broad Institute Genomics Platform"/>
            <consortium name="The Broad Institute Genome Sequencing Center for Infectious Disease"/>
            <person name="Wu L."/>
            <person name="Ma J."/>
        </authorList>
    </citation>
    <scope>NUCLEOTIDE SEQUENCE [LARGE SCALE GENOMIC DNA]</scope>
    <source>
        <strain evidence="17">NBRC 100033</strain>
    </source>
</reference>
<comment type="similarity">
    <text evidence="2 10 12">Belongs to the TonB-dependent receptor family.</text>
</comment>
<feature type="signal peptide" evidence="13">
    <location>
        <begin position="1"/>
        <end position="28"/>
    </location>
</feature>
<comment type="subcellular location">
    <subcellularLocation>
        <location evidence="1 10">Cell outer membrane</location>
        <topology evidence="1 10">Multi-pass membrane protein</topology>
    </subcellularLocation>
</comment>
<evidence type="ECO:0000256" key="7">
    <source>
        <dbReference type="ARBA" id="ARBA00023077"/>
    </source>
</evidence>
<evidence type="ECO:0000256" key="10">
    <source>
        <dbReference type="PROSITE-ProRule" id="PRU01360"/>
    </source>
</evidence>
<evidence type="ECO:0000313" key="17">
    <source>
        <dbReference type="Proteomes" id="UP001156682"/>
    </source>
</evidence>
<dbReference type="InterPro" id="IPR036942">
    <property type="entry name" value="Beta-barrel_TonB_sf"/>
</dbReference>
<proteinExistence type="inferred from homology"/>
<dbReference type="InterPro" id="IPR000531">
    <property type="entry name" value="Beta-barrel_TonB"/>
</dbReference>
<dbReference type="EMBL" id="BSOR01000011">
    <property type="protein sequence ID" value="GLR63075.1"/>
    <property type="molecule type" value="Genomic_DNA"/>
</dbReference>
<evidence type="ECO:0000256" key="8">
    <source>
        <dbReference type="ARBA" id="ARBA00023136"/>
    </source>
</evidence>
<dbReference type="Pfam" id="PF07715">
    <property type="entry name" value="Plug"/>
    <property type="match status" value="1"/>
</dbReference>
<evidence type="ECO:0000256" key="5">
    <source>
        <dbReference type="ARBA" id="ARBA00022692"/>
    </source>
</evidence>
<feature type="domain" description="TonB-dependent receptor-like beta-barrel" evidence="14">
    <location>
        <begin position="249"/>
        <end position="626"/>
    </location>
</feature>
<evidence type="ECO:0000259" key="14">
    <source>
        <dbReference type="Pfam" id="PF00593"/>
    </source>
</evidence>
<evidence type="ECO:0000256" key="3">
    <source>
        <dbReference type="ARBA" id="ARBA00022448"/>
    </source>
</evidence>
<dbReference type="InterPro" id="IPR037066">
    <property type="entry name" value="Plug_dom_sf"/>
</dbReference>
<evidence type="ECO:0000259" key="15">
    <source>
        <dbReference type="Pfam" id="PF07715"/>
    </source>
</evidence>
<evidence type="ECO:0000256" key="13">
    <source>
        <dbReference type="SAM" id="SignalP"/>
    </source>
</evidence>
<dbReference type="InterPro" id="IPR012910">
    <property type="entry name" value="Plug_dom"/>
</dbReference>
<evidence type="ECO:0000256" key="11">
    <source>
        <dbReference type="PROSITE-ProRule" id="PRU10144"/>
    </source>
</evidence>
<dbReference type="PROSITE" id="PS01156">
    <property type="entry name" value="TONB_DEPENDENT_REC_2"/>
    <property type="match status" value="1"/>
</dbReference>
<feature type="short sequence motif" description="TonB C-terminal box" evidence="11">
    <location>
        <begin position="643"/>
        <end position="660"/>
    </location>
</feature>
<accession>A0ABQ5ZVL5</accession>
<dbReference type="Proteomes" id="UP001156682">
    <property type="component" value="Unassembled WGS sequence"/>
</dbReference>
<keyword evidence="6 13" id="KW-0732">Signal</keyword>
<evidence type="ECO:0000256" key="12">
    <source>
        <dbReference type="RuleBase" id="RU003357"/>
    </source>
</evidence>
<keyword evidence="8 10" id="KW-0472">Membrane</keyword>
<dbReference type="RefSeq" id="WP_027850196.1">
    <property type="nucleotide sequence ID" value="NZ_BSOR01000011.1"/>
</dbReference>
<keyword evidence="4 10" id="KW-1134">Transmembrane beta strand</keyword>
<keyword evidence="9 10" id="KW-0998">Cell outer membrane</keyword>
<comment type="caution">
    <text evidence="16">The sequence shown here is derived from an EMBL/GenBank/DDBJ whole genome shotgun (WGS) entry which is preliminary data.</text>
</comment>
<dbReference type="Gene3D" id="2.40.170.20">
    <property type="entry name" value="TonB-dependent receptor, beta-barrel domain"/>
    <property type="match status" value="1"/>
</dbReference>
<dbReference type="Pfam" id="PF00593">
    <property type="entry name" value="TonB_dep_Rec_b-barrel"/>
    <property type="match status" value="1"/>
</dbReference>
<feature type="domain" description="TonB-dependent receptor plug" evidence="15">
    <location>
        <begin position="48"/>
        <end position="142"/>
    </location>
</feature>
<organism evidence="16 17">
    <name type="scientific">Marinospirillum insulare</name>
    <dbReference type="NCBI Taxonomy" id="217169"/>
    <lineage>
        <taxon>Bacteria</taxon>
        <taxon>Pseudomonadati</taxon>
        <taxon>Pseudomonadota</taxon>
        <taxon>Gammaproteobacteria</taxon>
        <taxon>Oceanospirillales</taxon>
        <taxon>Oceanospirillaceae</taxon>
        <taxon>Marinospirillum</taxon>
    </lineage>
</organism>
<keyword evidence="7 12" id="KW-0798">TonB box</keyword>
<dbReference type="SUPFAM" id="SSF56935">
    <property type="entry name" value="Porins"/>
    <property type="match status" value="1"/>
</dbReference>